<accession>A0A844W7A5</accession>
<feature type="compositionally biased region" description="Basic and acidic residues" evidence="1">
    <location>
        <begin position="1003"/>
        <end position="1013"/>
    </location>
</feature>
<dbReference type="RefSeq" id="WP_160383857.1">
    <property type="nucleotide sequence ID" value="NZ_WNXQ01000016.1"/>
</dbReference>
<keyword evidence="3" id="KW-1185">Reference proteome</keyword>
<organism evidence="2 3">
    <name type="scientific">Pseudooceanicola pacificus</name>
    <dbReference type="NCBI Taxonomy" id="2676438"/>
    <lineage>
        <taxon>Bacteria</taxon>
        <taxon>Pseudomonadati</taxon>
        <taxon>Pseudomonadota</taxon>
        <taxon>Alphaproteobacteria</taxon>
        <taxon>Rhodobacterales</taxon>
        <taxon>Paracoccaceae</taxon>
        <taxon>Pseudooceanicola</taxon>
    </lineage>
</organism>
<dbReference type="Proteomes" id="UP000443843">
    <property type="component" value="Unassembled WGS sequence"/>
</dbReference>
<reference evidence="2 3" key="1">
    <citation type="submission" date="2019-11" db="EMBL/GenBank/DDBJ databases">
        <title>Pseudooceanicola pacifica sp. nov., isolated from deep-sea sediment of the Pacific Ocean.</title>
        <authorList>
            <person name="Lyu L."/>
        </authorList>
    </citation>
    <scope>NUCLEOTIDE SEQUENCE [LARGE SCALE GENOMIC DNA]</scope>
    <source>
        <strain evidence="2 3">216_PA32_1</strain>
    </source>
</reference>
<name>A0A844W7A5_9RHOB</name>
<protein>
    <submittedName>
        <fullName evidence="2">Uncharacterized protein</fullName>
    </submittedName>
</protein>
<evidence type="ECO:0000313" key="3">
    <source>
        <dbReference type="Proteomes" id="UP000443843"/>
    </source>
</evidence>
<evidence type="ECO:0000313" key="2">
    <source>
        <dbReference type="EMBL" id="MWB79837.1"/>
    </source>
</evidence>
<dbReference type="EMBL" id="WNXQ01000016">
    <property type="protein sequence ID" value="MWB79837.1"/>
    <property type="molecule type" value="Genomic_DNA"/>
</dbReference>
<comment type="caution">
    <text evidence="2">The sequence shown here is derived from an EMBL/GenBank/DDBJ whole genome shotgun (WGS) entry which is preliminary data.</text>
</comment>
<feature type="region of interest" description="Disordered" evidence="1">
    <location>
        <begin position="990"/>
        <end position="1013"/>
    </location>
</feature>
<sequence length="1328" mass="149089">MYKVWLVQYVSSIVRVAAWFSQIVSEAQLSDEEELFQAISDFIKGKGGPPDADSAIVSLGEDFDPEAFSPPEPSHSFKEFGTEYSVVRNALRKSRFHDCLAILGGMSTLPELQSNAYRLDVLIHLAFIYAKGKNRPQPAQFVAWFNQLDKGTCGRQEDAAEDVFVANVTFEGVTYRVFEGTGEGNRFYTQLFLSIVEHMPSSGQYLFLKNAIRAVLRLSEVIAERSGLPAYCVGETVPRAHIGKPDQNFLPEMRRRAAYSHDDLASLGISIDDLAPFIIQQDSIPNLADFSMGHTPLEAMPITPSKDGVIVFLPACIGLAVRHFTISYCLRTGMKKEIEEALIRAYIAHFENEGILKTSPPLLQTQRIGNQTIAQLVKEIDAGRYLHLLFIFDNFDHFEDGTFMTSNDADADSELIGKCINHAYQGCSIKDGFREGLTIIVPCGWGRFFGAGLQENPEHWRSEMLPPPDLLTLHHTPTFGVLDLLKILDARDRFEALGFGFFNNNGLLNLYGWMVGNDGHIIEHHKIRNEEGGKPFGGITIPLTCVLGPRIKAYMGADIKAIRRPEGDIANLRRVHGSPRYGSETLSPFYADIDAFKTHKFRSVYTGQRNVYWIEATVERTLDPKIQYQILNMATHWAEFVFKHLDERADTPLGNTILCKLHFADTTMPDGQDDVLTNEEIKALFVQSGATDGSSHRECVITVNEGFLSAERRVDNIAERGLARALLKASIELLQVEADDQLLVEMTQAVVKSDRARHFHAFAIPETRDFIREDLTEDAFVISRFDDATMRLGLGWMAQDRSAPYKIEGVESCTAYLRKLVRALIAKFKSDLALYERGALVELCLRNHERASTEIDTWKRTFGAVEALSDEAALASKKAIEELGQLNATCLTSRIIIEAALCECPIGEGIVPGIHDVGPLMAMASQMHHLGGYSDAIKSRAMPAKIEISAAGEVMMDHGFSDKIVNPFGEMYQGRGLANASANYGRHYGETRTKDEEASDPEESGREEAAKQARRNEEFAKVWQQEYGFPFEIMQAVWNGFYNILEANREAVAKWLRSELISRLVKETELPPDVVLSCLVPFTYTLRDTWSSSPKGMGDWAWAPWRFQRPLSIVTRPIIQFDNGDDPMLFVAPAMIATHLDKFIIGARTGDLERRLFRENGPMFKWIDRINAETGEAFNEKVAACFREIGWQAQANLSDGQLFNRKKTQDFGDVDVLAWNEAEGRVLVIECKDLSMDKTIGEIAKRLEKYQGTTNEKGKKDDLKKHLDRCEAIETEMDLVGAFVKLKISQIERVLLFSEPTPLQYSEITDMHSVALVTFAEIAERFAK</sequence>
<evidence type="ECO:0000256" key="1">
    <source>
        <dbReference type="SAM" id="MobiDB-lite"/>
    </source>
</evidence>
<proteinExistence type="predicted"/>
<gene>
    <name evidence="2" type="ORF">GLS40_17545</name>
</gene>